<dbReference type="Gene3D" id="3.40.1090.10">
    <property type="entry name" value="Cytosolic phospholipase A2 catalytic domain"/>
    <property type="match status" value="2"/>
</dbReference>
<sequence>MLGLFAAMVAMWLGAGTWVGPDRVLDANEQNGETGEVHKTVQRRIRVWRRTGEVLSILLVSTLLLELVWVAVETSETFEMSVYTVWAFLMLGFAGTLLAALLDFLYRNTYWPWRLITVLAFLLVVSLTSHIDLGPTDVPDVAERLRSVEPVDWVDASLRRLRNEPEGPVIIVTASGGGSRAALVAALSLEIIEDEFRQDGQHPACVWLGSGVSGGGLALAAHYYPSDWQTSTQDAVTRDYLGPIFRGFLTPFSNRGESLTAYWDRAFPWQSIDQTSLDASKPLLAFGLADIDTGRRVIVGFPRLPKDWFSRWRLEQTAEGERWTLSDKDHEPYSLSTLQAGGTQPNVRLTRAVRMSSSFPFGFEPTRIAAEVPEPNNGSDDQIHFLDGGMVDNTGVDSVLAILSKIETTQIPSCQQLARELRRRGIFLIEIDAGAGSGDVAESGLLSRVTQPFGGYNRGVYAAAKRARDRNVAELRTQYGGDFTTEPIESYPASDDVTEVMTTLALPEHDVRRLIASFENPAKEKIIREALRKRYAELSDRESVPAPDASLR</sequence>
<comment type="caution">
    <text evidence="2">Lacks conserved residue(s) required for the propagation of feature annotation.</text>
</comment>
<feature type="active site" description="Nucleophile" evidence="2">
    <location>
        <position position="213"/>
    </location>
</feature>
<dbReference type="EMBL" id="BAABGA010000077">
    <property type="protein sequence ID" value="GAA4465844.1"/>
    <property type="molecule type" value="Genomic_DNA"/>
</dbReference>
<feature type="transmembrane region" description="Helical" evidence="3">
    <location>
        <begin position="113"/>
        <end position="131"/>
    </location>
</feature>
<keyword evidence="2" id="KW-0442">Lipid degradation</keyword>
<keyword evidence="3" id="KW-0812">Transmembrane</keyword>
<evidence type="ECO:0000259" key="4">
    <source>
        <dbReference type="PROSITE" id="PS51635"/>
    </source>
</evidence>
<evidence type="ECO:0000313" key="5">
    <source>
        <dbReference type="EMBL" id="GAA4465844.1"/>
    </source>
</evidence>
<dbReference type="Pfam" id="PF01734">
    <property type="entry name" value="Patatin"/>
    <property type="match status" value="1"/>
</dbReference>
<protein>
    <recommendedName>
        <fullName evidence="4">PNPLA domain-containing protein</fullName>
    </recommendedName>
</protein>
<keyword evidence="1 2" id="KW-0443">Lipid metabolism</keyword>
<dbReference type="PROSITE" id="PS51635">
    <property type="entry name" value="PNPLA"/>
    <property type="match status" value="1"/>
</dbReference>
<keyword evidence="6" id="KW-1185">Reference proteome</keyword>
<dbReference type="Proteomes" id="UP001500840">
    <property type="component" value="Unassembled WGS sequence"/>
</dbReference>
<comment type="caution">
    <text evidence="5">The sequence shown here is derived from an EMBL/GenBank/DDBJ whole genome shotgun (WGS) entry which is preliminary data.</text>
</comment>
<feature type="active site" description="Proton acceptor" evidence="2">
    <location>
        <position position="387"/>
    </location>
</feature>
<organism evidence="5 6">
    <name type="scientific">Novipirellula rosea</name>
    <dbReference type="NCBI Taxonomy" id="1031540"/>
    <lineage>
        <taxon>Bacteria</taxon>
        <taxon>Pseudomonadati</taxon>
        <taxon>Planctomycetota</taxon>
        <taxon>Planctomycetia</taxon>
        <taxon>Pirellulales</taxon>
        <taxon>Pirellulaceae</taxon>
        <taxon>Novipirellula</taxon>
    </lineage>
</organism>
<proteinExistence type="predicted"/>
<reference evidence="6" key="1">
    <citation type="journal article" date="2019" name="Int. J. Syst. Evol. Microbiol.">
        <title>The Global Catalogue of Microorganisms (GCM) 10K type strain sequencing project: providing services to taxonomists for standard genome sequencing and annotation.</title>
        <authorList>
            <consortium name="The Broad Institute Genomics Platform"/>
            <consortium name="The Broad Institute Genome Sequencing Center for Infectious Disease"/>
            <person name="Wu L."/>
            <person name="Ma J."/>
        </authorList>
    </citation>
    <scope>NUCLEOTIDE SEQUENCE [LARGE SCALE GENOMIC DNA]</scope>
    <source>
        <strain evidence="6">JCM 17759</strain>
    </source>
</reference>
<feature type="short sequence motif" description="GXSXG" evidence="2">
    <location>
        <begin position="211"/>
        <end position="215"/>
    </location>
</feature>
<feature type="transmembrane region" description="Helical" evidence="3">
    <location>
        <begin position="54"/>
        <end position="72"/>
    </location>
</feature>
<evidence type="ECO:0000256" key="2">
    <source>
        <dbReference type="PROSITE-ProRule" id="PRU01161"/>
    </source>
</evidence>
<keyword evidence="2" id="KW-0378">Hydrolase</keyword>
<feature type="transmembrane region" description="Helical" evidence="3">
    <location>
        <begin position="84"/>
        <end position="106"/>
    </location>
</feature>
<name>A0ABP8NHA9_9BACT</name>
<dbReference type="SUPFAM" id="SSF52151">
    <property type="entry name" value="FabD/lysophospholipase-like"/>
    <property type="match status" value="1"/>
</dbReference>
<keyword evidence="3" id="KW-0472">Membrane</keyword>
<evidence type="ECO:0000256" key="3">
    <source>
        <dbReference type="SAM" id="Phobius"/>
    </source>
</evidence>
<feature type="short sequence motif" description="DGA/G" evidence="2">
    <location>
        <begin position="387"/>
        <end position="389"/>
    </location>
</feature>
<accession>A0ABP8NHA9</accession>
<keyword evidence="3" id="KW-1133">Transmembrane helix</keyword>
<feature type="domain" description="PNPLA" evidence="4">
    <location>
        <begin position="172"/>
        <end position="400"/>
    </location>
</feature>
<gene>
    <name evidence="5" type="ORF">GCM10023156_54080</name>
</gene>
<evidence type="ECO:0000256" key="1">
    <source>
        <dbReference type="ARBA" id="ARBA00023098"/>
    </source>
</evidence>
<dbReference type="InterPro" id="IPR002641">
    <property type="entry name" value="PNPLA_dom"/>
</dbReference>
<dbReference type="InterPro" id="IPR016035">
    <property type="entry name" value="Acyl_Trfase/lysoPLipase"/>
</dbReference>
<evidence type="ECO:0000313" key="6">
    <source>
        <dbReference type="Proteomes" id="UP001500840"/>
    </source>
</evidence>